<dbReference type="InterPro" id="IPR002562">
    <property type="entry name" value="3'-5'_exonuclease_dom"/>
</dbReference>
<keyword evidence="2" id="KW-0378">Hydrolase</keyword>
<dbReference type="EMBL" id="MU001638">
    <property type="protein sequence ID" value="KAF2481011.1"/>
    <property type="molecule type" value="Genomic_DNA"/>
</dbReference>
<dbReference type="PANTHER" id="PTHR13620:SF104">
    <property type="entry name" value="EXONUCLEASE 3'-5' DOMAIN-CONTAINING PROTEIN 2"/>
    <property type="match status" value="1"/>
</dbReference>
<evidence type="ECO:0000256" key="2">
    <source>
        <dbReference type="ARBA" id="ARBA00022801"/>
    </source>
</evidence>
<name>A0A6A6PMU0_9PEZI</name>
<dbReference type="GO" id="GO:0006139">
    <property type="term" value="P:nucleobase-containing compound metabolic process"/>
    <property type="evidence" value="ECO:0007669"/>
    <property type="project" value="InterPro"/>
</dbReference>
<dbReference type="Proteomes" id="UP000799767">
    <property type="component" value="Unassembled WGS sequence"/>
</dbReference>
<evidence type="ECO:0000256" key="3">
    <source>
        <dbReference type="SAM" id="MobiDB-lite"/>
    </source>
</evidence>
<protein>
    <submittedName>
        <fullName evidence="5">Ribonuclease H-like domain-containing protein</fullName>
    </submittedName>
</protein>
<dbReference type="GO" id="GO:0005634">
    <property type="term" value="C:nucleus"/>
    <property type="evidence" value="ECO:0007669"/>
    <property type="project" value="TreeGrafter"/>
</dbReference>
<dbReference type="CDD" id="cd06141">
    <property type="entry name" value="WRN_exo"/>
    <property type="match status" value="1"/>
</dbReference>
<dbReference type="InterPro" id="IPR012337">
    <property type="entry name" value="RNaseH-like_sf"/>
</dbReference>
<reference evidence="5" key="1">
    <citation type="journal article" date="2020" name="Stud. Mycol.">
        <title>101 Dothideomycetes genomes: a test case for predicting lifestyles and emergence of pathogens.</title>
        <authorList>
            <person name="Haridas S."/>
            <person name="Albert R."/>
            <person name="Binder M."/>
            <person name="Bloem J."/>
            <person name="Labutti K."/>
            <person name="Salamov A."/>
            <person name="Andreopoulos B."/>
            <person name="Baker S."/>
            <person name="Barry K."/>
            <person name="Bills G."/>
            <person name="Bluhm B."/>
            <person name="Cannon C."/>
            <person name="Castanera R."/>
            <person name="Culley D."/>
            <person name="Daum C."/>
            <person name="Ezra D."/>
            <person name="Gonzalez J."/>
            <person name="Henrissat B."/>
            <person name="Kuo A."/>
            <person name="Liang C."/>
            <person name="Lipzen A."/>
            <person name="Lutzoni F."/>
            <person name="Magnuson J."/>
            <person name="Mondo S."/>
            <person name="Nolan M."/>
            <person name="Ohm R."/>
            <person name="Pangilinan J."/>
            <person name="Park H.-J."/>
            <person name="Ramirez L."/>
            <person name="Alfaro M."/>
            <person name="Sun H."/>
            <person name="Tritt A."/>
            <person name="Yoshinaga Y."/>
            <person name="Zwiers L.-H."/>
            <person name="Turgeon B."/>
            <person name="Goodwin S."/>
            <person name="Spatafora J."/>
            <person name="Crous P."/>
            <person name="Grigoriev I."/>
        </authorList>
    </citation>
    <scope>NUCLEOTIDE SEQUENCE</scope>
    <source>
        <strain evidence="5">CBS 113389</strain>
    </source>
</reference>
<organism evidence="5 6">
    <name type="scientific">Neohortaea acidophila</name>
    <dbReference type="NCBI Taxonomy" id="245834"/>
    <lineage>
        <taxon>Eukaryota</taxon>
        <taxon>Fungi</taxon>
        <taxon>Dikarya</taxon>
        <taxon>Ascomycota</taxon>
        <taxon>Pezizomycotina</taxon>
        <taxon>Dothideomycetes</taxon>
        <taxon>Dothideomycetidae</taxon>
        <taxon>Mycosphaerellales</taxon>
        <taxon>Teratosphaeriaceae</taxon>
        <taxon>Neohortaea</taxon>
    </lineage>
</organism>
<evidence type="ECO:0000259" key="4">
    <source>
        <dbReference type="SMART" id="SM00474"/>
    </source>
</evidence>
<dbReference type="SUPFAM" id="SSF53098">
    <property type="entry name" value="Ribonuclease H-like"/>
    <property type="match status" value="1"/>
</dbReference>
<dbReference type="InterPro" id="IPR051132">
    <property type="entry name" value="3-5_Exonuclease_domain"/>
</dbReference>
<feature type="compositionally biased region" description="Acidic residues" evidence="3">
    <location>
        <begin position="297"/>
        <end position="312"/>
    </location>
</feature>
<dbReference type="GO" id="GO:0005737">
    <property type="term" value="C:cytoplasm"/>
    <property type="evidence" value="ECO:0007669"/>
    <property type="project" value="TreeGrafter"/>
</dbReference>
<feature type="domain" description="3'-5' exonuclease" evidence="4">
    <location>
        <begin position="61"/>
        <end position="253"/>
    </location>
</feature>
<dbReference type="Gene3D" id="3.30.420.10">
    <property type="entry name" value="Ribonuclease H-like superfamily/Ribonuclease H"/>
    <property type="match status" value="1"/>
</dbReference>
<proteinExistence type="predicted"/>
<dbReference type="GO" id="GO:0008408">
    <property type="term" value="F:3'-5' exonuclease activity"/>
    <property type="evidence" value="ECO:0007669"/>
    <property type="project" value="InterPro"/>
</dbReference>
<sequence>MESLGAEETEPFEKHAQDVERFTPLTYQIPIHVYRNAIIASPTTMGAYWSYKLYRNAEGKPPTVFYCINYEQAESRARMFLDEPVVGFDIEWESWASVTKAGIKQNVSLIQIAAEHKICLFHVAVFQGDTVDKLMPPSLRQILESRAVVKAGVNIAGDAKRLRECLDVEMQGLFELSHLYRLVTFSETSPELVNRKLWKLADQVHKTLGLPLKKDDVRTSAWSRRLQLEQTEYAASDAYAGFRLYHALEAKRKKMQPMPTRPAFYEDQKPIMLGDGTVAVPRPQPSKRKIEVRDEVEKVEEDIDEEEHEESFEELEEALDLDSSQSSALSNAEFQVDVKKPRADTKGHPPASAEVALADAWVSNFRQDLPVEYHLKANPASLRAWHLWHHQSLNCAQVANLLREPPLMPQTVASYVLEALKLEDLPFDAARVQEVVEILPKSVRWRYQKVWDRMEARG</sequence>
<dbReference type="PANTHER" id="PTHR13620">
    <property type="entry name" value="3-5 EXONUCLEASE"/>
    <property type="match status" value="1"/>
</dbReference>
<dbReference type="Pfam" id="PF01612">
    <property type="entry name" value="DNA_pol_A_exo1"/>
    <property type="match status" value="1"/>
</dbReference>
<dbReference type="AlphaFoldDB" id="A0A6A6PMU0"/>
<feature type="region of interest" description="Disordered" evidence="3">
    <location>
        <begin position="293"/>
        <end position="312"/>
    </location>
</feature>
<evidence type="ECO:0000313" key="6">
    <source>
        <dbReference type="Proteomes" id="UP000799767"/>
    </source>
</evidence>
<keyword evidence="6" id="KW-1185">Reference proteome</keyword>
<dbReference type="RefSeq" id="XP_033587581.1">
    <property type="nucleotide sequence ID" value="XM_033731430.1"/>
</dbReference>
<dbReference type="OrthoDB" id="1920326at2759"/>
<evidence type="ECO:0000256" key="1">
    <source>
        <dbReference type="ARBA" id="ARBA00022722"/>
    </source>
</evidence>
<accession>A0A6A6PMU0</accession>
<dbReference type="GO" id="GO:0003676">
    <property type="term" value="F:nucleic acid binding"/>
    <property type="evidence" value="ECO:0007669"/>
    <property type="project" value="InterPro"/>
</dbReference>
<dbReference type="SMART" id="SM00474">
    <property type="entry name" value="35EXOc"/>
    <property type="match status" value="1"/>
</dbReference>
<dbReference type="GeneID" id="54472432"/>
<keyword evidence="1" id="KW-0540">Nuclease</keyword>
<gene>
    <name evidence="5" type="ORF">BDY17DRAFT_254391</name>
</gene>
<evidence type="ECO:0000313" key="5">
    <source>
        <dbReference type="EMBL" id="KAF2481011.1"/>
    </source>
</evidence>
<dbReference type="InterPro" id="IPR036397">
    <property type="entry name" value="RNaseH_sf"/>
</dbReference>